<name>A0A927PKW0_9ACTN</name>
<feature type="transmembrane region" description="Helical" evidence="1">
    <location>
        <begin position="91"/>
        <end position="110"/>
    </location>
</feature>
<keyword evidence="1" id="KW-0812">Transmembrane</keyword>
<dbReference type="Proteomes" id="UP000642993">
    <property type="component" value="Unassembled WGS sequence"/>
</dbReference>
<protein>
    <submittedName>
        <fullName evidence="2">DUF4383 domain-containing protein</fullName>
    </submittedName>
</protein>
<comment type="caution">
    <text evidence="2">The sequence shown here is derived from an EMBL/GenBank/DDBJ whole genome shotgun (WGS) entry which is preliminary data.</text>
</comment>
<dbReference type="EMBL" id="JACYWE010000004">
    <property type="protein sequence ID" value="MBD8506465.1"/>
    <property type="molecule type" value="Genomic_DNA"/>
</dbReference>
<organism evidence="2 3">
    <name type="scientific">Lolliginicoccus lacisalsi</name>
    <dbReference type="NCBI Taxonomy" id="2742202"/>
    <lineage>
        <taxon>Bacteria</taxon>
        <taxon>Bacillati</taxon>
        <taxon>Actinomycetota</taxon>
        <taxon>Actinomycetes</taxon>
        <taxon>Mycobacteriales</taxon>
        <taxon>Hoyosellaceae</taxon>
        <taxon>Lolliginicoccus</taxon>
    </lineage>
</organism>
<feature type="transmembrane region" description="Helical" evidence="1">
    <location>
        <begin position="20"/>
        <end position="41"/>
    </location>
</feature>
<reference evidence="2" key="1">
    <citation type="submission" date="2020-09" db="EMBL/GenBank/DDBJ databases">
        <title>Hoyosella lacisalsi sp. nov., a halotolerant actinobacterium isolated from soil of Lake Gudzhirganskoe.</title>
        <authorList>
            <person name="Yang Q."/>
            <person name="Guo P.Y."/>
            <person name="Liu S.W."/>
            <person name="Li F.N."/>
            <person name="Sun C.H."/>
        </authorList>
    </citation>
    <scope>NUCLEOTIDE SEQUENCE</scope>
    <source>
        <strain evidence="2">G463</strain>
    </source>
</reference>
<dbReference type="Pfam" id="PF14325">
    <property type="entry name" value="DUF4383"/>
    <property type="match status" value="1"/>
</dbReference>
<accession>A0A927PKW0</accession>
<gene>
    <name evidence="2" type="ORF">HT102_08210</name>
</gene>
<evidence type="ECO:0000256" key="1">
    <source>
        <dbReference type="SAM" id="Phobius"/>
    </source>
</evidence>
<keyword evidence="1" id="KW-1133">Transmembrane helix</keyword>
<dbReference type="AlphaFoldDB" id="A0A927PKW0"/>
<evidence type="ECO:0000313" key="2">
    <source>
        <dbReference type="EMBL" id="MBD8506465.1"/>
    </source>
</evidence>
<dbReference type="RefSeq" id="WP_192038940.1">
    <property type="nucleotide sequence ID" value="NZ_JACYWE010000004.1"/>
</dbReference>
<evidence type="ECO:0000313" key="3">
    <source>
        <dbReference type="Proteomes" id="UP000642993"/>
    </source>
</evidence>
<keyword evidence="3" id="KW-1185">Reference proteome</keyword>
<feature type="transmembrane region" description="Helical" evidence="1">
    <location>
        <begin position="61"/>
        <end position="84"/>
    </location>
</feature>
<sequence>MKHGSKRESEVPASRVRQFFALAVGIAFVAAGILGVVPWATTGASELSAAGPHSETYLFGIFAVSILHNVLHLAFGVAGIVLAMRAIGARIYLVGGGIAYLALTVYGLVIDLDSEANVIPPNQADNWLHLGVGLALVVLGLVPLRGPR</sequence>
<keyword evidence="1" id="KW-0472">Membrane</keyword>
<feature type="transmembrane region" description="Helical" evidence="1">
    <location>
        <begin position="126"/>
        <end position="144"/>
    </location>
</feature>
<proteinExistence type="predicted"/>